<feature type="region of interest" description="Disordered" evidence="1">
    <location>
        <begin position="1"/>
        <end position="101"/>
    </location>
</feature>
<keyword evidence="2" id="KW-1185">Reference proteome</keyword>
<reference evidence="3" key="1">
    <citation type="submission" date="2022-11" db="UniProtKB">
        <authorList>
            <consortium name="WormBaseParasite"/>
        </authorList>
    </citation>
    <scope>IDENTIFICATION</scope>
</reference>
<name>A0A914W5G9_9BILA</name>
<dbReference type="AlphaFoldDB" id="A0A914W5G9"/>
<sequence length="101" mass="11597">MSTSEAELHQPLPITVDDSFRARRSTDAGNLDERLVKRRNERSTRERGGARGDAALQRRAIPTRVDVKRARKKRVRKSERVWRQSAYTSGANEARGSKRHN</sequence>
<proteinExistence type="predicted"/>
<feature type="compositionally biased region" description="Basic and acidic residues" evidence="1">
    <location>
        <begin position="18"/>
        <end position="35"/>
    </location>
</feature>
<evidence type="ECO:0000256" key="1">
    <source>
        <dbReference type="SAM" id="MobiDB-lite"/>
    </source>
</evidence>
<protein>
    <submittedName>
        <fullName evidence="3">Uncharacterized protein</fullName>
    </submittedName>
</protein>
<dbReference type="WBParaSite" id="PSAMB.scaffold3298size18868.g20967.t1">
    <property type="protein sequence ID" value="PSAMB.scaffold3298size18868.g20967.t1"/>
    <property type="gene ID" value="PSAMB.scaffold3298size18868.g20967"/>
</dbReference>
<organism evidence="2 3">
    <name type="scientific">Plectus sambesii</name>
    <dbReference type="NCBI Taxonomy" id="2011161"/>
    <lineage>
        <taxon>Eukaryota</taxon>
        <taxon>Metazoa</taxon>
        <taxon>Ecdysozoa</taxon>
        <taxon>Nematoda</taxon>
        <taxon>Chromadorea</taxon>
        <taxon>Plectida</taxon>
        <taxon>Plectina</taxon>
        <taxon>Plectoidea</taxon>
        <taxon>Plectidae</taxon>
        <taxon>Plectus</taxon>
    </lineage>
</organism>
<evidence type="ECO:0000313" key="3">
    <source>
        <dbReference type="WBParaSite" id="PSAMB.scaffold3298size18868.g20967.t1"/>
    </source>
</evidence>
<evidence type="ECO:0000313" key="2">
    <source>
        <dbReference type="Proteomes" id="UP000887566"/>
    </source>
</evidence>
<feature type="compositionally biased region" description="Basic and acidic residues" evidence="1">
    <location>
        <begin position="41"/>
        <end position="50"/>
    </location>
</feature>
<dbReference type="Proteomes" id="UP000887566">
    <property type="component" value="Unplaced"/>
</dbReference>
<accession>A0A914W5G9</accession>